<dbReference type="Pfam" id="PF13432">
    <property type="entry name" value="TPR_16"/>
    <property type="match status" value="1"/>
</dbReference>
<reference evidence="5 6" key="1">
    <citation type="submission" date="2020-04" db="EMBL/GenBank/DDBJ databases">
        <authorList>
            <consortium name="Desulfovibrio sp. FSS-1 genome sequencing consortium"/>
            <person name="Shimoshige H."/>
            <person name="Kobayashi H."/>
            <person name="Maekawa T."/>
        </authorList>
    </citation>
    <scope>NUCLEOTIDE SEQUENCE [LARGE SCALE GENOMIC DNA]</scope>
    <source>
        <strain evidence="5 6">SIID29052-01</strain>
    </source>
</reference>
<dbReference type="RefSeq" id="WP_173085824.1">
    <property type="nucleotide sequence ID" value="NZ_BLTE01000014.1"/>
</dbReference>
<dbReference type="InterPro" id="IPR019734">
    <property type="entry name" value="TPR_rpt"/>
</dbReference>
<dbReference type="NCBIfam" id="TIGR00702">
    <property type="entry name" value="YcaO-type kinase domain"/>
    <property type="match status" value="1"/>
</dbReference>
<dbReference type="Gene3D" id="1.25.40.10">
    <property type="entry name" value="Tetratricopeptide repeat domain"/>
    <property type="match status" value="1"/>
</dbReference>
<dbReference type="Proteomes" id="UP000494245">
    <property type="component" value="Unassembled WGS sequence"/>
</dbReference>
<dbReference type="PROSITE" id="PS51664">
    <property type="entry name" value="YCAO"/>
    <property type="match status" value="1"/>
</dbReference>
<evidence type="ECO:0000313" key="6">
    <source>
        <dbReference type="Proteomes" id="UP000494245"/>
    </source>
</evidence>
<dbReference type="PROSITE" id="PS50005">
    <property type="entry name" value="TPR"/>
    <property type="match status" value="1"/>
</dbReference>
<feature type="repeat" description="TPR" evidence="3">
    <location>
        <begin position="528"/>
        <end position="561"/>
    </location>
</feature>
<evidence type="ECO:0000259" key="4">
    <source>
        <dbReference type="PROSITE" id="PS51664"/>
    </source>
</evidence>
<reference evidence="5 6" key="2">
    <citation type="submission" date="2020-05" db="EMBL/GenBank/DDBJ databases">
        <title>Draft genome sequence of Desulfovibrio sp. strainFSS-1.</title>
        <authorList>
            <person name="Shimoshige H."/>
            <person name="Kobayashi H."/>
            <person name="Maekawa T."/>
        </authorList>
    </citation>
    <scope>NUCLEOTIDE SEQUENCE [LARGE SCALE GENOMIC DNA]</scope>
    <source>
        <strain evidence="5 6">SIID29052-01</strain>
    </source>
</reference>
<keyword evidence="5" id="KW-0687">Ribonucleoprotein</keyword>
<evidence type="ECO:0000313" key="5">
    <source>
        <dbReference type="EMBL" id="GFK95100.1"/>
    </source>
</evidence>
<keyword evidence="2 3" id="KW-0802">TPR repeat</keyword>
<dbReference type="Pfam" id="PF07719">
    <property type="entry name" value="TPR_2"/>
    <property type="match status" value="1"/>
</dbReference>
<dbReference type="PANTHER" id="PTHR37809:SF1">
    <property type="entry name" value="RIBOSOMAL PROTEIN S12 METHYLTHIOTRANSFERASE ACCESSORY FACTOR YCAO"/>
    <property type="match status" value="1"/>
</dbReference>
<dbReference type="SUPFAM" id="SSF48452">
    <property type="entry name" value="TPR-like"/>
    <property type="match status" value="1"/>
</dbReference>
<dbReference type="Pfam" id="PF02624">
    <property type="entry name" value="YcaO"/>
    <property type="match status" value="1"/>
</dbReference>
<keyword evidence="6" id="KW-1185">Reference proteome</keyword>
<sequence length="578" mass="63276">MRKLQNTPKGYTADSDKLCAPEDTVARVKARFERLGGVLGELRRTDTGRLGIPVYLSLCGPQARAVMPTRKQMGKGASPAQAEASALMELVERFSYFSFWADEERFSRATWRQAQALWPGRVMPVAEVIRSVHDDLSEEDAESLLDLVPWRFHPAVRVADGQEVMVPLDWFKTLNEFNGSSAGNCLEESILQGACELVERHVSAVVDAEEPRLPTIAVHPVGDPVLKGLIDAFGRNGVKLWLKDFSLGMPVPTVGALAYDPATLGMRSEIVFTAGTSSSPVKAAIRAVTEIAQLAGDFETGSNYEASGLRKFQDLGEISWVAEGPSTELKRLPDLEKDDILHELLALAQGLAAKGLTLYTVETTHPALDVAANYSFVPGFLFRERTPRASLGMFVGRYLAEQADEHEAVPGLKRLEELCPGRPWLPLHKGLLALRLDDPEEAAALFREAAPLQEDSEDQGMAVFYEAYAHTRMDRWDLAAPLLDKAIALSPDVKEYHNLRGVTRFKAKAYDLAACDFEAALALDSGSAMDLANLGLCHMRLGNDDAAREFLGKALEMDPGLDFARASLTELGSSPDHD</sequence>
<name>A0A6V8LW13_9BACT</name>
<comment type="caution">
    <text evidence="5">The sequence shown here is derived from an EMBL/GenBank/DDBJ whole genome shotgun (WGS) entry which is preliminary data.</text>
</comment>
<keyword evidence="5" id="KW-0689">Ribosomal protein</keyword>
<evidence type="ECO:0000256" key="2">
    <source>
        <dbReference type="ARBA" id="ARBA00022803"/>
    </source>
</evidence>
<gene>
    <name evidence="5" type="primary">ycaO</name>
    <name evidence="5" type="ORF">NNJEOMEG_02954</name>
</gene>
<dbReference type="PANTHER" id="PTHR37809">
    <property type="entry name" value="RIBOSOMAL PROTEIN S12 METHYLTHIOTRANSFERASE ACCESSORY FACTOR YCAO"/>
    <property type="match status" value="1"/>
</dbReference>
<protein>
    <submittedName>
        <fullName evidence="5">Ribosomal protein S12 methylthiotransferase accessory factor YcaO</fullName>
    </submittedName>
</protein>
<dbReference type="Gene3D" id="3.30.160.660">
    <property type="match status" value="1"/>
</dbReference>
<keyword evidence="1" id="KW-0677">Repeat</keyword>
<dbReference type="InterPro" id="IPR003776">
    <property type="entry name" value="YcaO-like_dom"/>
</dbReference>
<dbReference type="InterPro" id="IPR013105">
    <property type="entry name" value="TPR_2"/>
</dbReference>
<dbReference type="GO" id="GO:0016740">
    <property type="term" value="F:transferase activity"/>
    <property type="evidence" value="ECO:0007669"/>
    <property type="project" value="UniProtKB-KW"/>
</dbReference>
<organism evidence="5 6">
    <name type="scientific">Fundidesulfovibrio magnetotacticus</name>
    <dbReference type="NCBI Taxonomy" id="2730080"/>
    <lineage>
        <taxon>Bacteria</taxon>
        <taxon>Pseudomonadati</taxon>
        <taxon>Thermodesulfobacteriota</taxon>
        <taxon>Desulfovibrionia</taxon>
        <taxon>Desulfovibrionales</taxon>
        <taxon>Desulfovibrionaceae</taxon>
        <taxon>Fundidesulfovibrio</taxon>
    </lineage>
</organism>
<keyword evidence="5" id="KW-0808">Transferase</keyword>
<accession>A0A6V8LW13</accession>
<evidence type="ECO:0000256" key="3">
    <source>
        <dbReference type="PROSITE-ProRule" id="PRU00339"/>
    </source>
</evidence>
<dbReference type="SMART" id="SM00028">
    <property type="entry name" value="TPR"/>
    <property type="match status" value="4"/>
</dbReference>
<proteinExistence type="predicted"/>
<dbReference type="InterPro" id="IPR011990">
    <property type="entry name" value="TPR-like_helical_dom_sf"/>
</dbReference>
<evidence type="ECO:0000256" key="1">
    <source>
        <dbReference type="ARBA" id="ARBA00022737"/>
    </source>
</evidence>
<dbReference type="Gene3D" id="3.30.1330.230">
    <property type="match status" value="1"/>
</dbReference>
<feature type="domain" description="YcaO" evidence="4">
    <location>
        <begin position="74"/>
        <end position="416"/>
    </location>
</feature>
<dbReference type="Gene3D" id="3.30.40.250">
    <property type="match status" value="1"/>
</dbReference>
<dbReference type="GO" id="GO:0005840">
    <property type="term" value="C:ribosome"/>
    <property type="evidence" value="ECO:0007669"/>
    <property type="project" value="UniProtKB-KW"/>
</dbReference>
<dbReference type="EMBL" id="BLTE01000014">
    <property type="protein sequence ID" value="GFK95100.1"/>
    <property type="molecule type" value="Genomic_DNA"/>
</dbReference>
<dbReference type="AlphaFoldDB" id="A0A6V8LW13"/>